<dbReference type="InterPro" id="IPR002734">
    <property type="entry name" value="RibDG_C"/>
</dbReference>
<feature type="domain" description="CMP/dCMP-type deaminase" evidence="6">
    <location>
        <begin position="35"/>
        <end position="157"/>
    </location>
</feature>
<dbReference type="CDD" id="cd15457">
    <property type="entry name" value="NADAR"/>
    <property type="match status" value="1"/>
</dbReference>
<dbReference type="eggNOG" id="KOG1018">
    <property type="taxonomic scope" value="Eukaryota"/>
</dbReference>
<accession>A0A9I9CXX6</accession>
<dbReference type="Gene3D" id="1.10.357.40">
    <property type="entry name" value="YbiA-like"/>
    <property type="match status" value="1"/>
</dbReference>
<dbReference type="InterPro" id="IPR012816">
    <property type="entry name" value="NADAR"/>
</dbReference>
<dbReference type="NCBIfam" id="TIGR02464">
    <property type="entry name" value="ribofla_fusion"/>
    <property type="match status" value="1"/>
</dbReference>
<dbReference type="EC" id="1.1.1.193" evidence="2"/>
<proteinExistence type="predicted"/>
<evidence type="ECO:0000256" key="5">
    <source>
        <dbReference type="ARBA" id="ARBA00023268"/>
    </source>
</evidence>
<evidence type="ECO:0000259" key="6">
    <source>
        <dbReference type="PROSITE" id="PS51747"/>
    </source>
</evidence>
<name>A0A9I9CXX6_CUCME</name>
<dbReference type="EnsemblPlants" id="MELO3C010048.2.1">
    <property type="protein sequence ID" value="MELO3C010048.2.1"/>
    <property type="gene ID" value="MELO3C010048.2"/>
</dbReference>
<dbReference type="PANTHER" id="PTHR38011">
    <property type="entry name" value="DIHYDROFOLATE REDUCTASE FAMILY PROTEIN (AFU_ORTHOLOGUE AFUA_8G06820)"/>
    <property type="match status" value="1"/>
</dbReference>
<evidence type="ECO:0000256" key="1">
    <source>
        <dbReference type="ARBA" id="ARBA00004910"/>
    </source>
</evidence>
<dbReference type="InterPro" id="IPR016193">
    <property type="entry name" value="Cytidine_deaminase-like"/>
</dbReference>
<dbReference type="PROSITE" id="PS51747">
    <property type="entry name" value="CYT_DCMP_DEAMINASES_2"/>
    <property type="match status" value="1"/>
</dbReference>
<keyword evidence="4" id="KW-0560">Oxidoreductase</keyword>
<comment type="pathway">
    <text evidence="1">Cofactor biosynthesis; riboflavin biosynthesis; 5-amino-6-(D-ribitylamino)uracil from GTP: step 3/4.</text>
</comment>
<evidence type="ECO:0000256" key="3">
    <source>
        <dbReference type="ARBA" id="ARBA00022857"/>
    </source>
</evidence>
<dbReference type="Gene3D" id="3.40.430.10">
    <property type="entry name" value="Dihydrofolate Reductase, subunit A"/>
    <property type="match status" value="1"/>
</dbReference>
<dbReference type="RefSeq" id="XP_008443687.2">
    <property type="nucleotide sequence ID" value="XM_008445465.3"/>
</dbReference>
<evidence type="ECO:0000256" key="2">
    <source>
        <dbReference type="ARBA" id="ARBA00013173"/>
    </source>
</evidence>
<reference evidence="7" key="1">
    <citation type="submission" date="2023-03" db="UniProtKB">
        <authorList>
            <consortium name="EnsemblPlants"/>
        </authorList>
    </citation>
    <scope>IDENTIFICATION</scope>
</reference>
<dbReference type="NCBIfam" id="TIGR00227">
    <property type="entry name" value="ribD_Cterm"/>
    <property type="match status" value="1"/>
</dbReference>
<dbReference type="InterPro" id="IPR004794">
    <property type="entry name" value="Eubact_RibD"/>
</dbReference>
<dbReference type="SUPFAM" id="SSF53597">
    <property type="entry name" value="Dihydrofolate reductase-like"/>
    <property type="match status" value="1"/>
</dbReference>
<organism evidence="7">
    <name type="scientific">Cucumis melo</name>
    <name type="common">Muskmelon</name>
    <dbReference type="NCBI Taxonomy" id="3656"/>
    <lineage>
        <taxon>Eukaryota</taxon>
        <taxon>Viridiplantae</taxon>
        <taxon>Streptophyta</taxon>
        <taxon>Embryophyta</taxon>
        <taxon>Tracheophyta</taxon>
        <taxon>Spermatophyta</taxon>
        <taxon>Magnoliopsida</taxon>
        <taxon>eudicotyledons</taxon>
        <taxon>Gunneridae</taxon>
        <taxon>Pentapetalae</taxon>
        <taxon>rosids</taxon>
        <taxon>fabids</taxon>
        <taxon>Cucurbitales</taxon>
        <taxon>Cucurbitaceae</taxon>
        <taxon>Benincaseae</taxon>
        <taxon>Cucumis</taxon>
    </lineage>
</organism>
<evidence type="ECO:0000256" key="4">
    <source>
        <dbReference type="ARBA" id="ARBA00023002"/>
    </source>
</evidence>
<dbReference type="InterPro" id="IPR002125">
    <property type="entry name" value="CMP_dCMP_dom"/>
</dbReference>
<dbReference type="PANTHER" id="PTHR38011:SF7">
    <property type="entry name" value="2,5-DIAMINO-6-RIBOSYLAMINO-4(3H)-PYRIMIDINONE 5'-PHOSPHATE REDUCTASE"/>
    <property type="match status" value="1"/>
</dbReference>
<dbReference type="SUPFAM" id="SSF53927">
    <property type="entry name" value="Cytidine deaminase-like"/>
    <property type="match status" value="1"/>
</dbReference>
<sequence length="589" mass="64150">MIFSLVPSSPIICFSRPAAAAISTSTSSLSQYQYSLESTFIRRAAEIADKSAGFTAPHPNYGCIVATASGDIAGEGFLFGQGTKSAEVQAVEEAGEYCRGGTAFLNLESSECAGDDIAVSALVQAGIRRVVVGMRHPLQHLRGNAVRALRNQGVQVDVIGEDLQSREIEEAQKACLLVNAPLICKAASQVPFSVLKYAMTLDGKIATTTGHSAWISSVTSRRRVSELRGRSDAIIVGGNTIRKDDPKLTARHGGGHTPVRVVMSRTLDLPEEAKVWDTSSVPTMVLTQRGATRSFQKLLASKGVEVVEFDNLNPRDVIEYFHDRGYLSVLWECGGTLAASTIASGIVHKVFAFVAPKIIGGRNAPSPVGELGMVEMTQALELIDVQYEKVEEDMMISGFLQPILDVAPIIPSRDETLAVDPTVVPYEPSIISFYNTWDNYGALSNFSPHSIHIVDEIGDYSTWMTVEHYYQAHKFVGVDDPAAQECVEKIKSASSPEEATRIARLLQKQHPDLVRSDWETAKFDVMYKALKCKFSSYSILKSMLLSTVGSVLVESSPHDLVWGGGRFGEGLNYLGRLLMKLRAEFLSHP</sequence>
<dbReference type="Pfam" id="PF01872">
    <property type="entry name" value="RibD_C"/>
    <property type="match status" value="1"/>
</dbReference>
<dbReference type="Pfam" id="PF08719">
    <property type="entry name" value="NADAR"/>
    <property type="match status" value="1"/>
</dbReference>
<dbReference type="NCBIfam" id="TIGR00326">
    <property type="entry name" value="eubact_ribD"/>
    <property type="match status" value="1"/>
</dbReference>
<evidence type="ECO:0000313" key="7">
    <source>
        <dbReference type="EnsemblPlants" id="MELO3C010048.2.1"/>
    </source>
</evidence>
<dbReference type="InterPro" id="IPR037238">
    <property type="entry name" value="YbiA-like_sf"/>
</dbReference>
<keyword evidence="5" id="KW-0511">Multifunctional enzyme</keyword>
<dbReference type="InterPro" id="IPR024072">
    <property type="entry name" value="DHFR-like_dom_sf"/>
</dbReference>
<gene>
    <name evidence="7" type="primary">103487221</name>
</gene>
<protein>
    <recommendedName>
        <fullName evidence="2">5-amino-6-(5-phosphoribosylamino)uracil reductase</fullName>
        <ecNumber evidence="2">1.1.1.193</ecNumber>
    </recommendedName>
</protein>
<dbReference type="InterPro" id="IPR011549">
    <property type="entry name" value="RibD_C"/>
</dbReference>
<keyword evidence="3" id="KW-0521">NADP</keyword>
<dbReference type="SUPFAM" id="SSF143990">
    <property type="entry name" value="YbiA-like"/>
    <property type="match status" value="1"/>
</dbReference>
<dbReference type="InterPro" id="IPR050765">
    <property type="entry name" value="Riboflavin_Biosynth_HTPR"/>
</dbReference>
<dbReference type="Gene3D" id="3.40.140.10">
    <property type="entry name" value="Cytidine Deaminase, domain 2"/>
    <property type="match status" value="1"/>
</dbReference>